<dbReference type="Proteomes" id="UP000194154">
    <property type="component" value="Chromosome"/>
</dbReference>
<sequence>MDTLEQHQSLIDGTMAYMNIMPLPDYIKEVPSGDLPKFLFSAIQDIKDYFPGIELTPRMVYLQLDYKLEAEEEGFGVLKRHNVEDYTVKDVKVVFNHERLSPSLLAIIDGILAEERKTSTGRTARLI</sequence>
<dbReference type="GeneID" id="35295521"/>
<evidence type="ECO:0000313" key="2">
    <source>
        <dbReference type="Proteomes" id="UP000194154"/>
    </source>
</evidence>
<reference evidence="1 2" key="1">
    <citation type="journal article" date="2017" name="Int. J. Syst. Evol. Microbiol.">
        <title>Macrococcus canis sp. nov., a skin bacterium associated with infections in dogs.</title>
        <authorList>
            <person name="Gobeli Brawand S."/>
            <person name="Cotting K."/>
            <person name="Gomez-Sanz E."/>
            <person name="Collaud A."/>
            <person name="Thomann A."/>
            <person name="Brodard I."/>
            <person name="Rodriguez-Campos S."/>
            <person name="Strauss C."/>
            <person name="Perreten V."/>
        </authorList>
    </citation>
    <scope>NUCLEOTIDE SEQUENCE [LARGE SCALE GENOMIC DNA]</scope>
    <source>
        <strain evidence="1 2">KM45013</strain>
    </source>
</reference>
<dbReference type="OrthoDB" id="2402445at2"/>
<dbReference type="EMBL" id="CP021059">
    <property type="protein sequence ID" value="ARQ07044.1"/>
    <property type="molecule type" value="Genomic_DNA"/>
</dbReference>
<dbReference type="KEGG" id="mcak:MCCS_14030"/>
<dbReference type="AlphaFoldDB" id="A0A1W7ABU8"/>
<accession>A0A1W7ABU8</accession>
<protein>
    <submittedName>
        <fullName evidence="1">Uncharacterized protein</fullName>
    </submittedName>
</protein>
<organism evidence="1 2">
    <name type="scientific">Macrococcoides canis</name>
    <dbReference type="NCBI Taxonomy" id="1855823"/>
    <lineage>
        <taxon>Bacteria</taxon>
        <taxon>Bacillati</taxon>
        <taxon>Bacillota</taxon>
        <taxon>Bacilli</taxon>
        <taxon>Bacillales</taxon>
        <taxon>Staphylococcaceae</taxon>
        <taxon>Macrococcoides</taxon>
    </lineage>
</organism>
<dbReference type="RefSeq" id="WP_086042673.1">
    <property type="nucleotide sequence ID" value="NZ_CBCRZA010000002.1"/>
</dbReference>
<proteinExistence type="predicted"/>
<name>A0A1W7ABU8_9STAP</name>
<gene>
    <name evidence="1" type="ORF">MCCS_14030</name>
</gene>
<evidence type="ECO:0000313" key="1">
    <source>
        <dbReference type="EMBL" id="ARQ07044.1"/>
    </source>
</evidence>
<keyword evidence="2" id="KW-1185">Reference proteome</keyword>
<dbReference type="STRING" id="1855823.MCCS_14030"/>